<dbReference type="AlphaFoldDB" id="A0A9X1MEI7"/>
<evidence type="ECO:0000259" key="2">
    <source>
        <dbReference type="PROSITE" id="PS51782"/>
    </source>
</evidence>
<sequence>MAKIHEVVAGDTLSNLAESYYGDATRSLLIAVANRIDEPFDLPIGEILVIPDVVPEGANGLWSAPGLPPSRPLPYASELFGMYQPLIGWRSRLQIEELAAGLARRFENATSHLRNVTEVNRESPVPDVLRTMMTDRTGSRIGRAIVTHAGSQSLDAEGWQRMLVGDDAPLISLTGELLSDVDPKRLPGAELSREVAAAGLLRHLAENSPRALELLFEHSMQPWERSAAAIEFLSAQHPAQDIFLSPIGILHRFREYFFELGSFLGPPVGHVWLSPGGTVELVEVNTRRTLVEESSEQSVQTVQKTELNEGGQDELSDAVKVENMNDVKLGATATASGGVASVFQASGSASFNLDTSRKQAQEQTHKHMREQSSKLSSEVRQDFKTTFRTVSETTDTSSRRYVLQNTTNRLVSYELSRKMRKVAVQVQDLGQQLCWQLYVDNPGDPLGIGEFVHEAAAAAAAGIKEPDVKPTPQDQDKTHQLAVPFILIHGADDEAENTYTTSPDHGGHGIFVPDVGADDIIQFDHTFTLEAPPAGTVPNNNTFRLLLTYANFEGKPNIPFEATFIYKPTPAAIAAVEAANDKSQKAYDDEVAVKKEQLFFTTLRKRLKLSGQVTPRNAEHLREEERSVIYRKVVSRLYGKQESWASDDFHVTSELIRYFFDIESMLYFVAPDWWRPRTQKLVPVTKAGEFQPTTIVEPKAVALGKVKLGSSATEATGHRPYYLITEETAPAPLGASLGWLIQLDGDVNRNAFLNSPWVKVVLPIRPGRERDAIAWLRRPEVAGSDGLNEPYPFDENQDPPEYLGLTMEQVLLKIAGKIAKDQADSLTPVPVEPSDVNSKAALPAEMVFSRGFDPLAGGVEFGSKPFSVFSEWTEILPTDQVVATEYRLEGL</sequence>
<dbReference type="InterPro" id="IPR018392">
    <property type="entry name" value="LysM"/>
</dbReference>
<dbReference type="Gene3D" id="3.10.350.10">
    <property type="entry name" value="LysM domain"/>
    <property type="match status" value="1"/>
</dbReference>
<protein>
    <submittedName>
        <fullName evidence="3">LysM peptidoglycan-binding domain-containing protein</fullName>
    </submittedName>
</protein>
<evidence type="ECO:0000313" key="3">
    <source>
        <dbReference type="EMBL" id="MCC3297887.1"/>
    </source>
</evidence>
<proteinExistence type="predicted"/>
<dbReference type="SMART" id="SM00257">
    <property type="entry name" value="LysM"/>
    <property type="match status" value="1"/>
</dbReference>
<dbReference type="Pfam" id="PF01476">
    <property type="entry name" value="LysM"/>
    <property type="match status" value="1"/>
</dbReference>
<dbReference type="RefSeq" id="WP_227895764.1">
    <property type="nucleotide sequence ID" value="NZ_CP099466.1"/>
</dbReference>
<comment type="caution">
    <text evidence="3">The sequence shown here is derived from an EMBL/GenBank/DDBJ whole genome shotgun (WGS) entry which is preliminary data.</text>
</comment>
<keyword evidence="4" id="KW-1185">Reference proteome</keyword>
<feature type="domain" description="LysM" evidence="2">
    <location>
        <begin position="3"/>
        <end position="50"/>
    </location>
</feature>
<name>A0A9X1MEI7_9MICC</name>
<feature type="region of interest" description="Disordered" evidence="1">
    <location>
        <begin position="356"/>
        <end position="378"/>
    </location>
</feature>
<dbReference type="EMBL" id="JAJFZV010000008">
    <property type="protein sequence ID" value="MCC3297887.1"/>
    <property type="molecule type" value="Genomic_DNA"/>
</dbReference>
<gene>
    <name evidence="3" type="ORF">LJ757_08735</name>
</gene>
<accession>A0A9X1MEI7</accession>
<organism evidence="3 4">
    <name type="scientific">Arthrobacter caoxuetaonis</name>
    <dbReference type="NCBI Taxonomy" id="2886935"/>
    <lineage>
        <taxon>Bacteria</taxon>
        <taxon>Bacillati</taxon>
        <taxon>Actinomycetota</taxon>
        <taxon>Actinomycetes</taxon>
        <taxon>Micrococcales</taxon>
        <taxon>Micrococcaceae</taxon>
        <taxon>Arthrobacter</taxon>
    </lineage>
</organism>
<dbReference type="InterPro" id="IPR036779">
    <property type="entry name" value="LysM_dom_sf"/>
</dbReference>
<dbReference type="Proteomes" id="UP001139158">
    <property type="component" value="Unassembled WGS sequence"/>
</dbReference>
<evidence type="ECO:0000256" key="1">
    <source>
        <dbReference type="SAM" id="MobiDB-lite"/>
    </source>
</evidence>
<evidence type="ECO:0000313" key="4">
    <source>
        <dbReference type="Proteomes" id="UP001139158"/>
    </source>
</evidence>
<dbReference type="CDD" id="cd00118">
    <property type="entry name" value="LysM"/>
    <property type="match status" value="1"/>
</dbReference>
<reference evidence="3" key="1">
    <citation type="submission" date="2021-10" db="EMBL/GenBank/DDBJ databases">
        <title>Novel species in genus Arthrobacter.</title>
        <authorList>
            <person name="Liu Y."/>
        </authorList>
    </citation>
    <scope>NUCLEOTIDE SEQUENCE</scope>
    <source>
        <strain evidence="3">Zg-Y453</strain>
    </source>
</reference>
<dbReference type="PROSITE" id="PS51782">
    <property type="entry name" value="LYSM"/>
    <property type="match status" value="1"/>
</dbReference>